<dbReference type="PANTHER" id="PTHR11054">
    <property type="entry name" value="6-PHOSPHOGLUCONOLACTONASE"/>
    <property type="match status" value="1"/>
</dbReference>
<proteinExistence type="predicted"/>
<evidence type="ECO:0000313" key="2">
    <source>
        <dbReference type="EMBL" id="BAO83268.1"/>
    </source>
</evidence>
<dbReference type="GO" id="GO:0016853">
    <property type="term" value="F:isomerase activity"/>
    <property type="evidence" value="ECO:0007669"/>
    <property type="project" value="UniProtKB-KW"/>
</dbReference>
<dbReference type="Gene3D" id="3.40.50.1360">
    <property type="match status" value="1"/>
</dbReference>
<dbReference type="InterPro" id="IPR006148">
    <property type="entry name" value="Glc/Gal-6P_isomerase"/>
</dbReference>
<keyword evidence="3" id="KW-1185">Reference proteome</keyword>
<dbReference type="GO" id="GO:0005975">
    <property type="term" value="P:carbohydrate metabolic process"/>
    <property type="evidence" value="ECO:0007669"/>
    <property type="project" value="InterPro"/>
</dbReference>
<dbReference type="AlphaFoldDB" id="A0A060NUQ2"/>
<dbReference type="PANTHER" id="PTHR11054:SF0">
    <property type="entry name" value="6-PHOSPHOGLUCONOLACTONASE"/>
    <property type="match status" value="1"/>
</dbReference>
<keyword evidence="2" id="KW-0413">Isomerase</keyword>
<dbReference type="InterPro" id="IPR037171">
    <property type="entry name" value="NagB/RpiA_transferase-like"/>
</dbReference>
<dbReference type="SUPFAM" id="SSF100950">
    <property type="entry name" value="NagB/RpiA/CoA transferase-like"/>
    <property type="match status" value="1"/>
</dbReference>
<feature type="domain" description="Glucosamine/galactosamine-6-phosphate isomerase" evidence="1">
    <location>
        <begin position="2"/>
        <end position="106"/>
    </location>
</feature>
<evidence type="ECO:0000313" key="3">
    <source>
        <dbReference type="Proteomes" id="UP000066014"/>
    </source>
</evidence>
<dbReference type="Pfam" id="PF01182">
    <property type="entry name" value="Glucosamine_iso"/>
    <property type="match status" value="1"/>
</dbReference>
<evidence type="ECO:0000259" key="1">
    <source>
        <dbReference type="Pfam" id="PF01182"/>
    </source>
</evidence>
<reference evidence="2 3" key="1">
    <citation type="journal article" date="2014" name="Nat. Commun.">
        <title>Physiological and genomic features of highly alkaliphilic hydrogen-utilizing Betaproteobacteria from a continental serpentinizing site.</title>
        <authorList>
            <person name="Suzuki S."/>
            <person name="Kuenen J.G."/>
            <person name="Schipper K."/>
            <person name="van der Velde S."/>
            <person name="Ishii S."/>
            <person name="Wu A."/>
            <person name="Sorokin D.Y."/>
            <person name="Tenney A."/>
            <person name="Meng X.Y."/>
            <person name="Morrill P.L."/>
            <person name="Kamagata Y."/>
            <person name="Muyzer G."/>
            <person name="Nealson K.H."/>
        </authorList>
    </citation>
    <scope>NUCLEOTIDE SEQUENCE [LARGE SCALE GENOMIC DNA]</scope>
    <source>
        <strain evidence="2 3">B1</strain>
    </source>
</reference>
<dbReference type="STRING" id="1458426.SMCB_1040"/>
<dbReference type="Proteomes" id="UP000066014">
    <property type="component" value="Chromosome"/>
</dbReference>
<accession>A0A060NUQ2</accession>
<gene>
    <name evidence="2" type="ORF">SMCB_1040</name>
</gene>
<dbReference type="EMBL" id="AP014569">
    <property type="protein sequence ID" value="BAO83268.1"/>
    <property type="molecule type" value="Genomic_DNA"/>
</dbReference>
<dbReference type="KEGG" id="cbab:SMCB_1040"/>
<organism evidence="2 3">
    <name type="scientific">Serpentinimonas maccroryi</name>
    <dbReference type="NCBI Taxonomy" id="1458426"/>
    <lineage>
        <taxon>Bacteria</taxon>
        <taxon>Pseudomonadati</taxon>
        <taxon>Pseudomonadota</taxon>
        <taxon>Betaproteobacteria</taxon>
        <taxon>Burkholderiales</taxon>
        <taxon>Comamonadaceae</taxon>
        <taxon>Serpentinimonas</taxon>
    </lineage>
</organism>
<protein>
    <submittedName>
        <fullName evidence="2">6-phosphogluconolactonase/Glucosamine-6-phosphate isomerase/deaminase</fullName>
    </submittedName>
</protein>
<dbReference type="InterPro" id="IPR039104">
    <property type="entry name" value="6PGL"/>
</dbReference>
<dbReference type="HOGENOM" id="CLU_2269561_0_0_4"/>
<sequence length="118" mass="12749">MAERASQRLRALGPVIDVLLLGMGEDGHTASWFPDSPGLHEALHGMQPVVFTQPRTAAHPRLTLSRACVLAARHRHLALTGAAKLAVYQRALQAPSPEFPVSFVLERAAGPIDVWMAP</sequence>
<name>A0A060NUQ2_9BURK</name>